<dbReference type="SFLD" id="SFLDG00363">
    <property type="entry name" value="AMPS_(cytGST):_Alpha-__Mu-__Pi"/>
    <property type="match status" value="1"/>
</dbReference>
<evidence type="ECO:0000256" key="4">
    <source>
        <dbReference type="ARBA" id="ARBA00047960"/>
    </source>
</evidence>
<comment type="catalytic activity">
    <reaction evidence="4">
        <text>RX + glutathione = an S-substituted glutathione + a halide anion + H(+)</text>
        <dbReference type="Rhea" id="RHEA:16437"/>
        <dbReference type="ChEBI" id="CHEBI:15378"/>
        <dbReference type="ChEBI" id="CHEBI:16042"/>
        <dbReference type="ChEBI" id="CHEBI:17792"/>
        <dbReference type="ChEBI" id="CHEBI:57925"/>
        <dbReference type="ChEBI" id="CHEBI:90779"/>
        <dbReference type="EC" id="2.5.1.18"/>
    </reaction>
</comment>
<sequence>MPETKLRYFNGRALGEPIRFLLSYLNRDFEDIRFEDEEFPAIKPTLPFGKAPVLEIEGKVVHQSTAICRYLGAEAGLTGKNNWENLQIDMAVDTFHDLRQACANFQYLEDETLKAKKKAQVLKDVVPEFLQKFDNLVKENGGYIANGKLSWGDLYVVGISTYIQFMIGYDPFEKYSNLSQLRDKVEALPQIKAWNAKRPKTEW</sequence>
<dbReference type="InterPro" id="IPR036282">
    <property type="entry name" value="Glutathione-S-Trfase_C_sf"/>
</dbReference>
<feature type="domain" description="GST C-terminal" evidence="6">
    <location>
        <begin position="81"/>
        <end position="203"/>
    </location>
</feature>
<dbReference type="Pfam" id="PF14497">
    <property type="entry name" value="GST_C_3"/>
    <property type="match status" value="1"/>
</dbReference>
<dbReference type="GO" id="GO:0004602">
    <property type="term" value="F:glutathione peroxidase activity"/>
    <property type="evidence" value="ECO:0007669"/>
    <property type="project" value="UniProtKB-ARBA"/>
</dbReference>
<dbReference type="GO" id="GO:0004364">
    <property type="term" value="F:glutathione transferase activity"/>
    <property type="evidence" value="ECO:0007669"/>
    <property type="project" value="UniProtKB-EC"/>
</dbReference>
<dbReference type="InterPro" id="IPR004045">
    <property type="entry name" value="Glutathione_S-Trfase_N"/>
</dbReference>
<name>A0A0A9WW15_LYGHE</name>
<dbReference type="InterPro" id="IPR050213">
    <property type="entry name" value="GST_superfamily"/>
</dbReference>
<dbReference type="GO" id="GO:0006749">
    <property type="term" value="P:glutathione metabolic process"/>
    <property type="evidence" value="ECO:0007669"/>
    <property type="project" value="TreeGrafter"/>
</dbReference>
<feature type="domain" description="GST N-terminal" evidence="5">
    <location>
        <begin position="2"/>
        <end position="79"/>
    </location>
</feature>
<dbReference type="AlphaFoldDB" id="A0A0A9WW15"/>
<evidence type="ECO:0000256" key="3">
    <source>
        <dbReference type="ARBA" id="ARBA00038317"/>
    </source>
</evidence>
<evidence type="ECO:0000256" key="1">
    <source>
        <dbReference type="ARBA" id="ARBA00012452"/>
    </source>
</evidence>
<organism evidence="7">
    <name type="scientific">Lygus hesperus</name>
    <name type="common">Western plant bug</name>
    <dbReference type="NCBI Taxonomy" id="30085"/>
    <lineage>
        <taxon>Eukaryota</taxon>
        <taxon>Metazoa</taxon>
        <taxon>Ecdysozoa</taxon>
        <taxon>Arthropoda</taxon>
        <taxon>Hexapoda</taxon>
        <taxon>Insecta</taxon>
        <taxon>Pterygota</taxon>
        <taxon>Neoptera</taxon>
        <taxon>Paraneoptera</taxon>
        <taxon>Hemiptera</taxon>
        <taxon>Heteroptera</taxon>
        <taxon>Panheteroptera</taxon>
        <taxon>Cimicomorpha</taxon>
        <taxon>Miridae</taxon>
        <taxon>Mirini</taxon>
        <taxon>Lygus</taxon>
    </lineage>
</organism>
<evidence type="ECO:0000259" key="6">
    <source>
        <dbReference type="PROSITE" id="PS50405"/>
    </source>
</evidence>
<proteinExistence type="inferred from homology"/>
<evidence type="ECO:0000313" key="7">
    <source>
        <dbReference type="EMBL" id="JAG11591.1"/>
    </source>
</evidence>
<gene>
    <name evidence="7" type="primary">GST1_20</name>
    <name evidence="7" type="ORF">CM83_64538</name>
</gene>
<dbReference type="PANTHER" id="PTHR11571">
    <property type="entry name" value="GLUTATHIONE S-TRANSFERASE"/>
    <property type="match status" value="1"/>
</dbReference>
<dbReference type="Gene3D" id="3.40.30.10">
    <property type="entry name" value="Glutaredoxin"/>
    <property type="match status" value="1"/>
</dbReference>
<evidence type="ECO:0000256" key="2">
    <source>
        <dbReference type="ARBA" id="ARBA00022679"/>
    </source>
</evidence>
<dbReference type="InterPro" id="IPR040079">
    <property type="entry name" value="Glutathione_S-Trfase"/>
</dbReference>
<accession>A0A0A9WW15</accession>
<dbReference type="EMBL" id="GBHO01032013">
    <property type="protein sequence ID" value="JAG11591.1"/>
    <property type="molecule type" value="Transcribed_RNA"/>
</dbReference>
<dbReference type="CDD" id="cd03039">
    <property type="entry name" value="GST_N_Sigma_like"/>
    <property type="match status" value="1"/>
</dbReference>
<dbReference type="SUPFAM" id="SSF47616">
    <property type="entry name" value="GST C-terminal domain-like"/>
    <property type="match status" value="1"/>
</dbReference>
<dbReference type="InterPro" id="IPR010987">
    <property type="entry name" value="Glutathione-S-Trfase_C-like"/>
</dbReference>
<dbReference type="SFLD" id="SFLDG01205">
    <property type="entry name" value="AMPS.1"/>
    <property type="match status" value="1"/>
</dbReference>
<dbReference type="InterPro" id="IPR004046">
    <property type="entry name" value="GST_C"/>
</dbReference>
<dbReference type="SUPFAM" id="SSF52833">
    <property type="entry name" value="Thioredoxin-like"/>
    <property type="match status" value="1"/>
</dbReference>
<dbReference type="CDD" id="cd03192">
    <property type="entry name" value="GST_C_Sigma_like"/>
    <property type="match status" value="1"/>
</dbReference>
<dbReference type="FunFam" id="1.20.1050.10:FF:000030">
    <property type="entry name" value="Glutathione S-transferase S1"/>
    <property type="match status" value="1"/>
</dbReference>
<protein>
    <recommendedName>
        <fullName evidence="1">glutathione transferase</fullName>
        <ecNumber evidence="1">2.5.1.18</ecNumber>
    </recommendedName>
</protein>
<dbReference type="FunFam" id="3.40.30.10:FF:000035">
    <property type="entry name" value="hematopoietic prostaglandin D synthase"/>
    <property type="match status" value="1"/>
</dbReference>
<dbReference type="EC" id="2.5.1.18" evidence="1"/>
<evidence type="ECO:0000259" key="5">
    <source>
        <dbReference type="PROSITE" id="PS50404"/>
    </source>
</evidence>
<dbReference type="SFLD" id="SFLDS00019">
    <property type="entry name" value="Glutathione_Transferase_(cytos"/>
    <property type="match status" value="1"/>
</dbReference>
<dbReference type="Gene3D" id="1.20.1050.10">
    <property type="match status" value="1"/>
</dbReference>
<dbReference type="PROSITE" id="PS50404">
    <property type="entry name" value="GST_NTER"/>
    <property type="match status" value="1"/>
</dbReference>
<reference evidence="7" key="1">
    <citation type="journal article" date="2014" name="PLoS ONE">
        <title>Transcriptome-Based Identification of ABC Transporters in the Western Tarnished Plant Bug Lygus hesperus.</title>
        <authorList>
            <person name="Hull J.J."/>
            <person name="Chaney K."/>
            <person name="Geib S.M."/>
            <person name="Fabrick J.A."/>
            <person name="Brent C.S."/>
            <person name="Walsh D."/>
            <person name="Lavine L.C."/>
        </authorList>
    </citation>
    <scope>NUCLEOTIDE SEQUENCE</scope>
</reference>
<comment type="similarity">
    <text evidence="3">Belongs to the GST superfamily. Sigma family.</text>
</comment>
<dbReference type="PROSITE" id="PS50405">
    <property type="entry name" value="GST_CTER"/>
    <property type="match status" value="1"/>
</dbReference>
<dbReference type="Pfam" id="PF02798">
    <property type="entry name" value="GST_N"/>
    <property type="match status" value="1"/>
</dbReference>
<reference evidence="7" key="2">
    <citation type="submission" date="2014-07" db="EMBL/GenBank/DDBJ databases">
        <authorList>
            <person name="Hull J."/>
        </authorList>
    </citation>
    <scope>NUCLEOTIDE SEQUENCE</scope>
</reference>
<dbReference type="InterPro" id="IPR036249">
    <property type="entry name" value="Thioredoxin-like_sf"/>
</dbReference>
<keyword evidence="2 7" id="KW-0808">Transferase</keyword>
<dbReference type="PANTHER" id="PTHR11571:SF224">
    <property type="entry name" value="HEMATOPOIETIC PROSTAGLANDIN D SYNTHASE"/>
    <property type="match status" value="1"/>
</dbReference>